<dbReference type="GO" id="GO:0003700">
    <property type="term" value="F:DNA-binding transcription factor activity"/>
    <property type="evidence" value="ECO:0007669"/>
    <property type="project" value="InterPro"/>
</dbReference>
<comment type="caution">
    <text evidence="5">The sequence shown here is derived from an EMBL/GenBank/DDBJ whole genome shotgun (WGS) entry which is preliminary data.</text>
</comment>
<keyword evidence="2" id="KW-0804">Transcription</keyword>
<dbReference type="InterPro" id="IPR052340">
    <property type="entry name" value="RNase_Y/CdgJ"/>
</dbReference>
<feature type="domain" description="HTH araC/xylS-type" evidence="3">
    <location>
        <begin position="232"/>
        <end position="329"/>
    </location>
</feature>
<dbReference type="PANTHER" id="PTHR33525:SF4">
    <property type="entry name" value="CYCLIC DI-GMP PHOSPHODIESTERASE CDGJ"/>
    <property type="match status" value="1"/>
</dbReference>
<dbReference type="Pfam" id="PF08668">
    <property type="entry name" value="HDOD"/>
    <property type="match status" value="1"/>
</dbReference>
<dbReference type="GO" id="GO:0043565">
    <property type="term" value="F:sequence-specific DNA binding"/>
    <property type="evidence" value="ECO:0007669"/>
    <property type="project" value="InterPro"/>
</dbReference>
<organism evidence="5 6">
    <name type="scientific">Alteromonas sediminis</name>
    <dbReference type="NCBI Taxonomy" id="2259342"/>
    <lineage>
        <taxon>Bacteria</taxon>
        <taxon>Pseudomonadati</taxon>
        <taxon>Pseudomonadota</taxon>
        <taxon>Gammaproteobacteria</taxon>
        <taxon>Alteromonadales</taxon>
        <taxon>Alteromonadaceae</taxon>
        <taxon>Alteromonas/Salinimonas group</taxon>
        <taxon>Alteromonas</taxon>
    </lineage>
</organism>
<dbReference type="Proteomes" id="UP000275281">
    <property type="component" value="Unassembled WGS sequence"/>
</dbReference>
<evidence type="ECO:0000313" key="5">
    <source>
        <dbReference type="EMBL" id="RPJ67137.1"/>
    </source>
</evidence>
<gene>
    <name evidence="5" type="ORF">DRW07_06245</name>
</gene>
<dbReference type="InterPro" id="IPR018060">
    <property type="entry name" value="HTH_AraC"/>
</dbReference>
<dbReference type="Gene3D" id="1.10.10.60">
    <property type="entry name" value="Homeodomain-like"/>
    <property type="match status" value="1"/>
</dbReference>
<dbReference type="SMART" id="SM00342">
    <property type="entry name" value="HTH_ARAC"/>
    <property type="match status" value="1"/>
</dbReference>
<proteinExistence type="predicted"/>
<dbReference type="RefSeq" id="WP_124027041.1">
    <property type="nucleotide sequence ID" value="NZ_JBHRSN010000015.1"/>
</dbReference>
<name>A0A3N5Y0F4_9ALTE</name>
<accession>A0A3N5Y0F4</accession>
<reference evidence="5 6" key="1">
    <citation type="submission" date="2018-11" db="EMBL/GenBank/DDBJ databases">
        <authorList>
            <person name="Ye M.-Q."/>
            <person name="Du Z.-J."/>
        </authorList>
    </citation>
    <scope>NUCLEOTIDE SEQUENCE [LARGE SCALE GENOMIC DNA]</scope>
    <source>
        <strain evidence="5 6">U0105</strain>
    </source>
</reference>
<evidence type="ECO:0000313" key="6">
    <source>
        <dbReference type="Proteomes" id="UP000275281"/>
    </source>
</evidence>
<dbReference type="InterPro" id="IPR003607">
    <property type="entry name" value="HD/PDEase_dom"/>
</dbReference>
<dbReference type="PROSITE" id="PS01124">
    <property type="entry name" value="HTH_ARAC_FAMILY_2"/>
    <property type="match status" value="1"/>
</dbReference>
<dbReference type="OrthoDB" id="9770715at2"/>
<keyword evidence="6" id="KW-1185">Reference proteome</keyword>
<evidence type="ECO:0000256" key="1">
    <source>
        <dbReference type="ARBA" id="ARBA00023015"/>
    </source>
</evidence>
<dbReference type="Pfam" id="PF12833">
    <property type="entry name" value="HTH_18"/>
    <property type="match status" value="1"/>
</dbReference>
<evidence type="ECO:0000259" key="4">
    <source>
        <dbReference type="PROSITE" id="PS51833"/>
    </source>
</evidence>
<evidence type="ECO:0000259" key="3">
    <source>
        <dbReference type="PROSITE" id="PS01124"/>
    </source>
</evidence>
<dbReference type="SUPFAM" id="SSF46689">
    <property type="entry name" value="Homeodomain-like"/>
    <property type="match status" value="1"/>
</dbReference>
<dbReference type="SUPFAM" id="SSF109604">
    <property type="entry name" value="HD-domain/PDEase-like"/>
    <property type="match status" value="1"/>
</dbReference>
<dbReference type="InterPro" id="IPR009057">
    <property type="entry name" value="Homeodomain-like_sf"/>
</dbReference>
<sequence>MTSDASGQPIPVKVLSSLLVSAIDAAGQDSVNACINAQSGLSFAEFSKREHNTDAINALLQALSDTTQIPLFSFEMGWALSPRSFGSYGRALYSSPSWTTWCRTAVKFADHIGLPSGALSVGKSHDKAALQFHGLNFEAHQLDLFYTGALLRLYLLSSESNQQASVHIRNDVIPIVNESFGLSCTATSNSCLILSFTGSAGLPRLANAKVHAVFVRDMSQLGSEEEPHPLAFHVQRLIESQANLHHVNQSWVAEKLNMSERNLLRKLKSANISFRDLFNRVRSKRSLDLLFSGMSIGEIGNALGYSERATFERAFKTWQGITPVAMQSRFASLAAEHKIDNLITAESIPAPPTMLPKLVSLIGDDDFHIDELVALVESDPVITSKVLTIANSALYGYSGIASVKQAILTVLGVQKLQAIVITILSTDVFSDLPSHFPYDRFWFRSLAAAQISAELADIAGIKSDQKFTIYIAALLHNIGHLGLAYCLSEGFEELMHEDMDSLSWREQINLQRLRLGIHSVQVTEVLLNLWAFPSDIVKVLRESGICSDFLNADTNKAPSILHQTLKLVEIAEQCWKDESATKDQVSVYIASELSDGDQKTQIFEPLSDKLVAICSALWEHAGTLVLK</sequence>
<dbReference type="CDD" id="cd00077">
    <property type="entry name" value="HDc"/>
    <property type="match status" value="1"/>
</dbReference>
<protein>
    <submittedName>
        <fullName evidence="5">HDOD domain-containing protein</fullName>
    </submittedName>
</protein>
<keyword evidence="1" id="KW-0805">Transcription regulation</keyword>
<dbReference type="EMBL" id="RPOK01000002">
    <property type="protein sequence ID" value="RPJ67137.1"/>
    <property type="molecule type" value="Genomic_DNA"/>
</dbReference>
<dbReference type="AlphaFoldDB" id="A0A3N5Y0F4"/>
<feature type="domain" description="HDOD" evidence="4">
    <location>
        <begin position="348"/>
        <end position="546"/>
    </location>
</feature>
<dbReference type="InterPro" id="IPR013976">
    <property type="entry name" value="HDOD"/>
</dbReference>
<evidence type="ECO:0000256" key="2">
    <source>
        <dbReference type="ARBA" id="ARBA00023163"/>
    </source>
</evidence>
<dbReference type="Gene3D" id="1.10.3210.10">
    <property type="entry name" value="Hypothetical protein af1432"/>
    <property type="match status" value="1"/>
</dbReference>
<dbReference type="PANTHER" id="PTHR33525">
    <property type="match status" value="1"/>
</dbReference>
<dbReference type="PROSITE" id="PS51833">
    <property type="entry name" value="HDOD"/>
    <property type="match status" value="1"/>
</dbReference>